<evidence type="ECO:0000313" key="6">
    <source>
        <dbReference type="Proteomes" id="UP000032287"/>
    </source>
</evidence>
<dbReference type="EMBL" id="JWHT01000036">
    <property type="protein sequence ID" value="KIU23173.1"/>
    <property type="molecule type" value="Genomic_DNA"/>
</dbReference>
<reference evidence="6 7" key="1">
    <citation type="journal article" date="2015" name="Microbiology (Mosc.)">
        <title>Genomics of the Weissella cibaria species with an examination of its metabolic traits.</title>
        <authorList>
            <person name="Lynch K.M."/>
            <person name="Lucid A."/>
            <person name="Arendt E.K."/>
            <person name="Sleator R.D."/>
            <person name="Lucey B."/>
            <person name="Coffey A."/>
        </authorList>
    </citation>
    <scope>NUCLEOTIDE SEQUENCE [LARGE SCALE GENOMIC DNA]</scope>
    <source>
        <strain evidence="5 7">AB3b</strain>
        <strain evidence="4 6">MG1</strain>
    </source>
</reference>
<dbReference type="Proteomes" id="UP000032287">
    <property type="component" value="Unassembled WGS sequence"/>
</dbReference>
<dbReference type="Gene3D" id="1.10.10.10">
    <property type="entry name" value="Winged helix-like DNA-binding domain superfamily/Winged helix DNA-binding domain"/>
    <property type="match status" value="1"/>
</dbReference>
<gene>
    <name evidence="5" type="primary">dnaD</name>
    <name evidence="5" type="ORF">ab3b_01587</name>
    <name evidence="4" type="ORF">QX99_01738</name>
</gene>
<dbReference type="OrthoDB" id="9770238at2"/>
<evidence type="ECO:0000259" key="2">
    <source>
        <dbReference type="Pfam" id="PF07261"/>
    </source>
</evidence>
<dbReference type="Pfam" id="PF07261">
    <property type="entry name" value="DnaB_2"/>
    <property type="match status" value="1"/>
</dbReference>
<keyword evidence="6" id="KW-1185">Reference proteome</keyword>
<organism evidence="5 7">
    <name type="scientific">Weissella cibaria</name>
    <dbReference type="NCBI Taxonomy" id="137591"/>
    <lineage>
        <taxon>Bacteria</taxon>
        <taxon>Bacillati</taxon>
        <taxon>Bacillota</taxon>
        <taxon>Bacilli</taxon>
        <taxon>Lactobacillales</taxon>
        <taxon>Lactobacillaceae</taxon>
        <taxon>Weissella</taxon>
    </lineage>
</organism>
<dbReference type="Gene3D" id="1.10.10.630">
    <property type="entry name" value="DnaD domain-like"/>
    <property type="match status" value="1"/>
</dbReference>
<dbReference type="Proteomes" id="UP000032289">
    <property type="component" value="Unassembled WGS sequence"/>
</dbReference>
<comment type="similarity">
    <text evidence="1">Belongs to the DnaB/DnaD family.</text>
</comment>
<proteinExistence type="inferred from homology"/>
<dbReference type="NCBIfam" id="TIGR01446">
    <property type="entry name" value="DnaD_dom"/>
    <property type="match status" value="1"/>
</dbReference>
<protein>
    <submittedName>
        <fullName evidence="5">DnaD protein</fullName>
    </submittedName>
</protein>
<dbReference type="RefSeq" id="WP_043707568.1">
    <property type="nucleotide sequence ID" value="NZ_CP012873.1"/>
</dbReference>
<dbReference type="KEGG" id="wcb:AO080_08210"/>
<accession>A0A0D1JPK7</accession>
<dbReference type="AlphaFoldDB" id="A0A0D1JPK7"/>
<comment type="caution">
    <text evidence="5">The sequence shown here is derived from an EMBL/GenBank/DDBJ whole genome shotgun (WGS) entry which is preliminary data.</text>
</comment>
<dbReference type="eggNOG" id="COG3935">
    <property type="taxonomic scope" value="Bacteria"/>
</dbReference>
<evidence type="ECO:0000313" key="7">
    <source>
        <dbReference type="Proteomes" id="UP000032289"/>
    </source>
</evidence>
<dbReference type="InterPro" id="IPR036388">
    <property type="entry name" value="WH-like_DNA-bd_sf"/>
</dbReference>
<evidence type="ECO:0000259" key="3">
    <source>
        <dbReference type="Pfam" id="PF21984"/>
    </source>
</evidence>
<feature type="domain" description="DnaB/C C-terminal" evidence="2">
    <location>
        <begin position="141"/>
        <end position="213"/>
    </location>
</feature>
<dbReference type="PANTHER" id="PTHR37293">
    <property type="entry name" value="PHAGE REPLICATION PROTEIN-RELATED"/>
    <property type="match status" value="1"/>
</dbReference>
<dbReference type="Pfam" id="PF21984">
    <property type="entry name" value="DnaD_N"/>
    <property type="match status" value="1"/>
</dbReference>
<evidence type="ECO:0000313" key="5">
    <source>
        <dbReference type="EMBL" id="KIU23173.1"/>
    </source>
</evidence>
<dbReference type="PANTHER" id="PTHR37293:SF6">
    <property type="entry name" value="DNA REPLICATION PROTEIN DNAD"/>
    <property type="match status" value="1"/>
</dbReference>
<feature type="domain" description="DnaD N-terminal" evidence="3">
    <location>
        <begin position="18"/>
        <end position="111"/>
    </location>
</feature>
<dbReference type="InterPro" id="IPR034829">
    <property type="entry name" value="DnaD-like_sf"/>
</dbReference>
<name>A0A0D1JPK7_9LACO</name>
<evidence type="ECO:0000256" key="1">
    <source>
        <dbReference type="ARBA" id="ARBA00093462"/>
    </source>
</evidence>
<dbReference type="EMBL" id="JWHU01000034">
    <property type="protein sequence ID" value="KIU19718.1"/>
    <property type="molecule type" value="Genomic_DNA"/>
</dbReference>
<dbReference type="STRING" id="137591.AO080_08210"/>
<dbReference type="InterPro" id="IPR053843">
    <property type="entry name" value="DnaD_N"/>
</dbReference>
<dbReference type="SUPFAM" id="SSF158499">
    <property type="entry name" value="DnaD domain-like"/>
    <property type="match status" value="1"/>
</dbReference>
<dbReference type="PATRIC" id="fig|137591.24.peg.1555"/>
<dbReference type="InterPro" id="IPR006343">
    <property type="entry name" value="DnaB/C_C"/>
</dbReference>
<evidence type="ECO:0000313" key="4">
    <source>
        <dbReference type="EMBL" id="KIU19718.1"/>
    </source>
</evidence>
<sequence length="246" mass="28253">MTSELNWTAYLKAGQTTISNYLLQHYRDLGMTNDEFLVFVQTKAGIDHGELEPSTTKIGEALGWEPQLVFGHLESLRAKGLVKFVSVRDGSGRVTTQLDFEPLYTQLMRITGGAKQAAAQRIEAQGEPAQTKDDLSRATIYNLIEQEFGRPLSQMEMETVKNWFDVDHFQPEFIKAAVQEAVLNAALNLRYIETILVAWQKKNYHSIKEVRQERQKRSQFKQLNQEERVNIPTDVDILNTDWSQFK</sequence>
<dbReference type="InterPro" id="IPR053162">
    <property type="entry name" value="DnaD"/>
</dbReference>